<dbReference type="InterPro" id="IPR050772">
    <property type="entry name" value="Hydratase-Decarb/MhpD_sf"/>
</dbReference>
<dbReference type="InterPro" id="IPR036663">
    <property type="entry name" value="Fumarylacetoacetase_C_sf"/>
</dbReference>
<dbReference type="GO" id="GO:0005737">
    <property type="term" value="C:cytoplasm"/>
    <property type="evidence" value="ECO:0007669"/>
    <property type="project" value="TreeGrafter"/>
</dbReference>
<proteinExistence type="predicted"/>
<reference evidence="4" key="1">
    <citation type="submission" date="2016-05" db="EMBL/GenBank/DDBJ databases">
        <authorList>
            <person name="Wang W."/>
            <person name="Zhu L."/>
        </authorList>
    </citation>
    <scope>NUCLEOTIDE SEQUENCE [LARGE SCALE GENOMIC DNA]</scope>
    <source>
        <strain evidence="4">W-2</strain>
    </source>
</reference>
<name>A0A1B7KRT1_PARTM</name>
<accession>A0A1B7KRT1</accession>
<dbReference type="Pfam" id="PF01557">
    <property type="entry name" value="FAA_hydrolase"/>
    <property type="match status" value="1"/>
</dbReference>
<dbReference type="AlphaFoldDB" id="A0A1B7KRT1"/>
<evidence type="ECO:0000256" key="1">
    <source>
        <dbReference type="ARBA" id="ARBA00023239"/>
    </source>
</evidence>
<comment type="caution">
    <text evidence="3">The sequence shown here is derived from an EMBL/GenBank/DDBJ whole genome shotgun (WGS) entry which is preliminary data.</text>
</comment>
<evidence type="ECO:0000313" key="4">
    <source>
        <dbReference type="Proteomes" id="UP000078290"/>
    </source>
</evidence>
<dbReference type="EMBL" id="LXMA01000023">
    <property type="protein sequence ID" value="OAT72730.1"/>
    <property type="molecule type" value="Genomic_DNA"/>
</dbReference>
<dbReference type="Gene3D" id="3.90.850.10">
    <property type="entry name" value="Fumarylacetoacetase-like, C-terminal domain"/>
    <property type="match status" value="1"/>
</dbReference>
<protein>
    <submittedName>
        <fullName evidence="3">4-oxalocrotonate decarboxylase</fullName>
    </submittedName>
</protein>
<feature type="domain" description="Fumarylacetoacetase-like C-terminal" evidence="2">
    <location>
        <begin position="103"/>
        <end position="260"/>
    </location>
</feature>
<dbReference type="PANTHER" id="PTHR30143">
    <property type="entry name" value="ACID HYDRATASE"/>
    <property type="match status" value="1"/>
</dbReference>
<dbReference type="Proteomes" id="UP000078290">
    <property type="component" value="Unassembled WGS sequence"/>
</dbReference>
<dbReference type="RefSeq" id="WP_064551702.1">
    <property type="nucleotide sequence ID" value="NZ_LXMA01000023.1"/>
</dbReference>
<dbReference type="PANTHER" id="PTHR30143:SF0">
    <property type="entry name" value="2-KETO-4-PENTENOATE HYDRATASE"/>
    <property type="match status" value="1"/>
</dbReference>
<dbReference type="OrthoDB" id="9792137at2"/>
<keyword evidence="1" id="KW-0456">Lyase</keyword>
<dbReference type="GO" id="GO:0008684">
    <property type="term" value="F:2-oxopent-4-enoate hydratase activity"/>
    <property type="evidence" value="ECO:0007669"/>
    <property type="project" value="TreeGrafter"/>
</dbReference>
<gene>
    <name evidence="3" type="ORF">A7K69_07240</name>
</gene>
<evidence type="ECO:0000313" key="3">
    <source>
        <dbReference type="EMBL" id="OAT72730.1"/>
    </source>
</evidence>
<organism evidence="3 4">
    <name type="scientific">Parageobacillus thermoglucosidasius</name>
    <name type="common">Geobacillus thermoglucosidasius</name>
    <dbReference type="NCBI Taxonomy" id="1426"/>
    <lineage>
        <taxon>Bacteria</taxon>
        <taxon>Bacillati</taxon>
        <taxon>Bacillota</taxon>
        <taxon>Bacilli</taxon>
        <taxon>Bacillales</taxon>
        <taxon>Anoxybacillaceae</taxon>
        <taxon>Parageobacillus</taxon>
    </lineage>
</organism>
<sequence>MLKTEVIDSIVDELFLAEKHGKAIPKLVDRYPELDAELAYEIQNRLIERKCRDEGTKIVGWKLGLTSKAKQEMMGVHEPTYGVLLENMQLQSDGSISLKTLIHPKIEPEIAFIFKEELKGPGVTVAEVLQKTAYIAPALEIIDSRYQHFSFTLADVIADNSSSSRFILGERFTKYDGEDLSLTGMVFKKNGAIVSTSAGASVMGHPARAIAWMVNKLSRYGQSVKPGEVVLSGALTGAMEIKEGDVFSMSLDRFGSVEASFTFGKGSK</sequence>
<evidence type="ECO:0000259" key="2">
    <source>
        <dbReference type="Pfam" id="PF01557"/>
    </source>
</evidence>
<dbReference type="InterPro" id="IPR011234">
    <property type="entry name" value="Fumarylacetoacetase-like_C"/>
</dbReference>
<dbReference type="SUPFAM" id="SSF56529">
    <property type="entry name" value="FAH"/>
    <property type="match status" value="1"/>
</dbReference>